<reference evidence="1 2" key="1">
    <citation type="submission" date="2022-05" db="EMBL/GenBank/DDBJ databases">
        <title>Genome Sequencing of Bee-Associated Microbes.</title>
        <authorList>
            <person name="Dunlap C."/>
        </authorList>
    </citation>
    <scope>NUCLEOTIDE SEQUENCE [LARGE SCALE GENOMIC DNA]</scope>
    <source>
        <strain evidence="1 2">NRRL B-23120</strain>
    </source>
</reference>
<proteinExistence type="predicted"/>
<name>A0ABT4FDI5_9BACL</name>
<evidence type="ECO:0000313" key="2">
    <source>
        <dbReference type="Proteomes" id="UP001527202"/>
    </source>
</evidence>
<dbReference type="RefSeq" id="WP_156972782.1">
    <property type="nucleotide sequence ID" value="NZ_CP026520.1"/>
</dbReference>
<accession>A0ABT4FDI5</accession>
<comment type="caution">
    <text evidence="1">The sequence shown here is derived from an EMBL/GenBank/DDBJ whole genome shotgun (WGS) entry which is preliminary data.</text>
</comment>
<keyword evidence="2" id="KW-1185">Reference proteome</keyword>
<dbReference type="EMBL" id="JAMDMJ010000013">
    <property type="protein sequence ID" value="MCY9596552.1"/>
    <property type="molecule type" value="Genomic_DNA"/>
</dbReference>
<gene>
    <name evidence="1" type="ORF">M5X16_12290</name>
</gene>
<organism evidence="1 2">
    <name type="scientific">Paenibacillus chitinolyticus</name>
    <dbReference type="NCBI Taxonomy" id="79263"/>
    <lineage>
        <taxon>Bacteria</taxon>
        <taxon>Bacillati</taxon>
        <taxon>Bacillota</taxon>
        <taxon>Bacilli</taxon>
        <taxon>Bacillales</taxon>
        <taxon>Paenibacillaceae</taxon>
        <taxon>Paenibacillus</taxon>
    </lineage>
</organism>
<protein>
    <submittedName>
        <fullName evidence="1">Uncharacterized protein</fullName>
    </submittedName>
</protein>
<dbReference type="Proteomes" id="UP001527202">
    <property type="component" value="Unassembled WGS sequence"/>
</dbReference>
<dbReference type="GeneID" id="95379034"/>
<sequence>MIGGRTIHLDIREGWEAAVERPFCRSRGSCREPAVFSAAAEQEEIGEILNSLQIQD</sequence>
<evidence type="ECO:0000313" key="1">
    <source>
        <dbReference type="EMBL" id="MCY9596552.1"/>
    </source>
</evidence>